<dbReference type="SUPFAM" id="SSF54001">
    <property type="entry name" value="Cysteine proteinases"/>
    <property type="match status" value="1"/>
</dbReference>
<accession>A0A0K2TSM5</accession>
<dbReference type="EMBL" id="HACA01011020">
    <property type="protein sequence ID" value="CDW28381.1"/>
    <property type="molecule type" value="Transcribed_RNA"/>
</dbReference>
<dbReference type="OrthoDB" id="424753at2759"/>
<evidence type="ECO:0000256" key="2">
    <source>
        <dbReference type="ARBA" id="ARBA00022670"/>
    </source>
</evidence>
<comment type="similarity">
    <text evidence="1">Belongs to the peptidase C2 family.</text>
</comment>
<keyword evidence="3 6" id="KW-0378">Hydrolase</keyword>
<evidence type="ECO:0000259" key="7">
    <source>
        <dbReference type="PROSITE" id="PS50203"/>
    </source>
</evidence>
<dbReference type="PROSITE" id="PS00139">
    <property type="entry name" value="THIOL_PROTEASE_CYS"/>
    <property type="match status" value="1"/>
</dbReference>
<dbReference type="PANTHER" id="PTHR10183:SF433">
    <property type="entry name" value="CALPAIN-A-RELATED"/>
    <property type="match status" value="1"/>
</dbReference>
<dbReference type="Gene3D" id="2.60.120.380">
    <property type="match status" value="1"/>
</dbReference>
<name>A0A0K2TSM5_LEPSM</name>
<dbReference type="Pfam" id="PF00648">
    <property type="entry name" value="Peptidase_C2"/>
    <property type="match status" value="1"/>
</dbReference>
<dbReference type="InterPro" id="IPR038765">
    <property type="entry name" value="Papain-like_cys_pep_sf"/>
</dbReference>
<dbReference type="AlphaFoldDB" id="A0A0K2TSM5"/>
<dbReference type="InterPro" id="IPR036213">
    <property type="entry name" value="Calpain_III_sf"/>
</dbReference>
<keyword evidence="4 6" id="KW-0788">Thiol protease</keyword>
<dbReference type="InterPro" id="IPR001300">
    <property type="entry name" value="Peptidase_C2_calpain_cat"/>
</dbReference>
<dbReference type="FunFam" id="2.60.120.380:FF:000002">
    <property type="entry name" value="calpain-3 isoform X1"/>
    <property type="match status" value="1"/>
</dbReference>
<protein>
    <submittedName>
        <fullName evidence="8">CalpainB [Apis mellifera]</fullName>
    </submittedName>
</protein>
<evidence type="ECO:0000256" key="6">
    <source>
        <dbReference type="PROSITE-ProRule" id="PRU00239"/>
    </source>
</evidence>
<dbReference type="GO" id="GO:0006508">
    <property type="term" value="P:proteolysis"/>
    <property type="evidence" value="ECO:0007669"/>
    <property type="project" value="UniProtKB-KW"/>
</dbReference>
<dbReference type="SMART" id="SM00230">
    <property type="entry name" value="CysPc"/>
    <property type="match status" value="1"/>
</dbReference>
<keyword evidence="2 6" id="KW-0645">Protease</keyword>
<dbReference type="PRINTS" id="PR00704">
    <property type="entry name" value="CALPAIN"/>
</dbReference>
<dbReference type="PANTHER" id="PTHR10183">
    <property type="entry name" value="CALPAIN"/>
    <property type="match status" value="1"/>
</dbReference>
<dbReference type="CDD" id="cd00044">
    <property type="entry name" value="CysPc"/>
    <property type="match status" value="1"/>
</dbReference>
<dbReference type="PROSITE" id="PS50203">
    <property type="entry name" value="CALPAIN_CAT"/>
    <property type="match status" value="1"/>
</dbReference>
<dbReference type="Pfam" id="PF01067">
    <property type="entry name" value="Calpain_III"/>
    <property type="match status" value="1"/>
</dbReference>
<sequence length="563" mass="63656">MSMFLEVKAEDLEGVEASPEEIESLDQFEEKKVSDANSPFANLLGNLLAGGGRQRQGRVAGGSISRNDPVVEGGMLYGQDFLEIRQGCLDNGNLFTDPEFPPDNASMYFSEDVPYGVEWKRPREISSNPQLFVGGASRFDINQGELGDCWLLAALANLTLNKKFLYRIVPKDQSFTEEYAGIFHFKFWQYGEWVDVVIDDYLPTRFGKLMFIHSKDDNEYWTALIEKAYAKLHGSYEALKGGTTCEALVDFTGGCTEMYQLKERDVPKNLFQILQKAYERCSLKGCSMEPDPNVLEARTDIGLVRGHAYSITKVMNVRIETPQASGKIPMLRIRNPWGNEAEWKGPFSDGSAEWQFIPDEEKELIGVDFGQDGEFWMTYKDFMKYFDQLEICNLTPDSLEDLDDFSDRPKWSVTTLHGAWIPGQSAGGCRNFIGSFASNPQFRITIVDPDENDDEDLCAVIISVMQKGRRAMRDEGLDVLTIGFALYYLKDPSAHEGPLNTEFFRFNKSVGSSKAFINLREVSTRFRLPVGTYVIVPSTFKPDEEAEFLVRVLTEKPSDAQEM</sequence>
<dbReference type="FunFam" id="3.90.70.10:FF:000001">
    <property type="entry name" value="Calpain-1 catalytic subunit"/>
    <property type="match status" value="1"/>
</dbReference>
<feature type="domain" description="Calpain catalytic" evidence="7">
    <location>
        <begin position="94"/>
        <end position="395"/>
    </location>
</feature>
<dbReference type="InterPro" id="IPR022683">
    <property type="entry name" value="Calpain_III"/>
</dbReference>
<dbReference type="GO" id="GO:0005737">
    <property type="term" value="C:cytoplasm"/>
    <property type="evidence" value="ECO:0007669"/>
    <property type="project" value="TreeGrafter"/>
</dbReference>
<dbReference type="SMART" id="SM00720">
    <property type="entry name" value="calpain_III"/>
    <property type="match status" value="1"/>
</dbReference>
<dbReference type="InterPro" id="IPR033883">
    <property type="entry name" value="C2_III"/>
</dbReference>
<dbReference type="SUPFAM" id="SSF49758">
    <property type="entry name" value="Calpain large subunit, middle domain (domain III)"/>
    <property type="match status" value="1"/>
</dbReference>
<reference evidence="8" key="1">
    <citation type="submission" date="2014-05" db="EMBL/GenBank/DDBJ databases">
        <authorList>
            <person name="Chronopoulou M."/>
        </authorList>
    </citation>
    <scope>NUCLEOTIDE SEQUENCE</scope>
    <source>
        <tissue evidence="8">Whole organism</tissue>
    </source>
</reference>
<dbReference type="Gene3D" id="3.90.70.10">
    <property type="entry name" value="Cysteine proteinases"/>
    <property type="match status" value="1"/>
</dbReference>
<evidence type="ECO:0000313" key="8">
    <source>
        <dbReference type="EMBL" id="CDW28381.1"/>
    </source>
</evidence>
<dbReference type="InterPro" id="IPR022684">
    <property type="entry name" value="Calpain_cysteine_protease"/>
</dbReference>
<dbReference type="InterPro" id="IPR000169">
    <property type="entry name" value="Pept_cys_AS"/>
</dbReference>
<evidence type="ECO:0000256" key="3">
    <source>
        <dbReference type="ARBA" id="ARBA00022801"/>
    </source>
</evidence>
<proteinExistence type="inferred from homology"/>
<feature type="active site" evidence="5 6">
    <location>
        <position position="335"/>
    </location>
</feature>
<feature type="active site" evidence="5 6">
    <location>
        <position position="307"/>
    </location>
</feature>
<feature type="active site" evidence="5 6">
    <location>
        <position position="149"/>
    </location>
</feature>
<evidence type="ECO:0000256" key="4">
    <source>
        <dbReference type="ARBA" id="ARBA00022807"/>
    </source>
</evidence>
<evidence type="ECO:0000256" key="1">
    <source>
        <dbReference type="ARBA" id="ARBA00007623"/>
    </source>
</evidence>
<gene>
    <name evidence="8" type="primary">Calpb</name>
</gene>
<dbReference type="CDD" id="cd00214">
    <property type="entry name" value="Calpain_III"/>
    <property type="match status" value="1"/>
</dbReference>
<dbReference type="GO" id="GO:0004198">
    <property type="term" value="F:calcium-dependent cysteine-type endopeptidase activity"/>
    <property type="evidence" value="ECO:0007669"/>
    <property type="project" value="InterPro"/>
</dbReference>
<dbReference type="InterPro" id="IPR022682">
    <property type="entry name" value="Calpain_domain_III"/>
</dbReference>
<organism evidence="8">
    <name type="scientific">Lepeophtheirus salmonis</name>
    <name type="common">Salmon louse</name>
    <name type="synonym">Caligus salmonis</name>
    <dbReference type="NCBI Taxonomy" id="72036"/>
    <lineage>
        <taxon>Eukaryota</taxon>
        <taxon>Metazoa</taxon>
        <taxon>Ecdysozoa</taxon>
        <taxon>Arthropoda</taxon>
        <taxon>Crustacea</taxon>
        <taxon>Multicrustacea</taxon>
        <taxon>Hexanauplia</taxon>
        <taxon>Copepoda</taxon>
        <taxon>Siphonostomatoida</taxon>
        <taxon>Caligidae</taxon>
        <taxon>Lepeophtheirus</taxon>
    </lineage>
</organism>
<evidence type="ECO:0000256" key="5">
    <source>
        <dbReference type="PIRSR" id="PIRSR622684-1"/>
    </source>
</evidence>